<evidence type="ECO:0000313" key="2">
    <source>
        <dbReference type="Proteomes" id="UP001380953"/>
    </source>
</evidence>
<comment type="caution">
    <text evidence="1">The sequence shown here is derived from an EMBL/GenBank/DDBJ whole genome shotgun (WGS) entry which is preliminary data.</text>
</comment>
<keyword evidence="2" id="KW-1185">Reference proteome</keyword>
<organism evidence="1 2">
    <name type="scientific">Saccharibacillus sacchari</name>
    <dbReference type="NCBI Taxonomy" id="456493"/>
    <lineage>
        <taxon>Bacteria</taxon>
        <taxon>Bacillati</taxon>
        <taxon>Bacillota</taxon>
        <taxon>Bacilli</taxon>
        <taxon>Bacillales</taxon>
        <taxon>Paenibacillaceae</taxon>
        <taxon>Saccharibacillus</taxon>
    </lineage>
</organism>
<gene>
    <name evidence="1" type="ORF">WKI47_14735</name>
</gene>
<sequence length="195" mass="22212">MTKSGRPRAFDKEAVLDAAMDVFWEKGYEACSTEDLCNRTGLGRGSLYNAFGSKHELYEQALDRYHVYWIREQTSILESSEPVKTRLRNFLEWAIEKDFEADSKGCLLINATMERGRTDSTVERASMLHAEKLEKLFGEIIQEGIDSGELSAELSVTESARTFLCSFYGLRTINATMRSRDMAEQIVAGTMRFFN</sequence>
<proteinExistence type="predicted"/>
<name>A0ACC6PE35_9BACL</name>
<dbReference type="EMBL" id="JBBKAR010000039">
    <property type="protein sequence ID" value="MEJ8305159.1"/>
    <property type="molecule type" value="Genomic_DNA"/>
</dbReference>
<reference evidence="1" key="1">
    <citation type="submission" date="2024-03" db="EMBL/GenBank/DDBJ databases">
        <title>Whole genome sequecning of epiphytes from Marcgravia umbellata leaves.</title>
        <authorList>
            <person name="Kumar G."/>
            <person name="Savka M.A."/>
        </authorList>
    </citation>
    <scope>NUCLEOTIDE SEQUENCE</scope>
    <source>
        <strain evidence="1">RIT_BL5</strain>
    </source>
</reference>
<accession>A0ACC6PE35</accession>
<protein>
    <submittedName>
        <fullName evidence="1">TetR/AcrR family transcriptional regulator</fullName>
    </submittedName>
</protein>
<evidence type="ECO:0000313" key="1">
    <source>
        <dbReference type="EMBL" id="MEJ8305159.1"/>
    </source>
</evidence>
<dbReference type="Proteomes" id="UP001380953">
    <property type="component" value="Unassembled WGS sequence"/>
</dbReference>